<evidence type="ECO:0000313" key="4">
    <source>
        <dbReference type="Proteomes" id="UP000549616"/>
    </source>
</evidence>
<feature type="domain" description="Acyl-CoA thioesterase-like C-terminal" evidence="2">
    <location>
        <begin position="129"/>
        <end position="262"/>
    </location>
</feature>
<evidence type="ECO:0000313" key="3">
    <source>
        <dbReference type="EMBL" id="NYI92104.1"/>
    </source>
</evidence>
<sequence>MTEMPETMDNAFYLPLGGDRYQPTAHTAGPWTPDAQHFGPPSALLARALEGLSGDRPGLLARVTVEILGPAPLTELSVRSWVERPGRSVELLGAELHDGSRAVARASAWRISESDTTAVATEDPVPPAPEDCAPASFPASWRRGGYLGAMEWRLIKGSPAEPGAAWVWGRQRVELVAGEKPTPLQRLFAVADTGNGASNFLDPAKWWFINSELTVHLRRAPVGEWIALDARTRVGPSGVGTADSTLSDVRGALGQGAQALMVRTR</sequence>
<organism evidence="3 4">
    <name type="scientific">Amycolatopsis endophytica</name>
    <dbReference type="NCBI Taxonomy" id="860233"/>
    <lineage>
        <taxon>Bacteria</taxon>
        <taxon>Bacillati</taxon>
        <taxon>Actinomycetota</taxon>
        <taxon>Actinomycetes</taxon>
        <taxon>Pseudonocardiales</taxon>
        <taxon>Pseudonocardiaceae</taxon>
        <taxon>Amycolatopsis</taxon>
    </lineage>
</organism>
<gene>
    <name evidence="3" type="ORF">HNR02_005479</name>
</gene>
<evidence type="ECO:0008006" key="5">
    <source>
        <dbReference type="Google" id="ProtNLM"/>
    </source>
</evidence>
<dbReference type="InterPro" id="IPR042171">
    <property type="entry name" value="Acyl-CoA_hotdog"/>
</dbReference>
<evidence type="ECO:0000259" key="1">
    <source>
        <dbReference type="Pfam" id="PF13622"/>
    </source>
</evidence>
<dbReference type="Proteomes" id="UP000549616">
    <property type="component" value="Unassembled WGS sequence"/>
</dbReference>
<dbReference type="EMBL" id="JACCFK010000002">
    <property type="protein sequence ID" value="NYI92104.1"/>
    <property type="molecule type" value="Genomic_DNA"/>
</dbReference>
<dbReference type="InterPro" id="IPR049450">
    <property type="entry name" value="ACOT8-like_C"/>
</dbReference>
<dbReference type="InterPro" id="IPR049449">
    <property type="entry name" value="TesB_ACOT8-like_N"/>
</dbReference>
<keyword evidence="4" id="KW-1185">Reference proteome</keyword>
<protein>
    <recommendedName>
        <fullName evidence="5">TesB-like acyl-CoA thioesterase 5</fullName>
    </recommendedName>
</protein>
<accession>A0A853BBH2</accession>
<dbReference type="Pfam" id="PF13622">
    <property type="entry name" value="4HBT_3"/>
    <property type="match status" value="1"/>
</dbReference>
<dbReference type="AlphaFoldDB" id="A0A853BBH2"/>
<proteinExistence type="predicted"/>
<comment type="caution">
    <text evidence="3">The sequence shown here is derived from an EMBL/GenBank/DDBJ whole genome shotgun (WGS) entry which is preliminary data.</text>
</comment>
<dbReference type="Pfam" id="PF20789">
    <property type="entry name" value="4HBT_3C"/>
    <property type="match status" value="1"/>
</dbReference>
<name>A0A853BBH2_9PSEU</name>
<dbReference type="Gene3D" id="2.40.160.210">
    <property type="entry name" value="Acyl-CoA thioesterase, double hotdog domain"/>
    <property type="match status" value="1"/>
</dbReference>
<evidence type="ECO:0000259" key="2">
    <source>
        <dbReference type="Pfam" id="PF20789"/>
    </source>
</evidence>
<reference evidence="3 4" key="1">
    <citation type="submission" date="2020-07" db="EMBL/GenBank/DDBJ databases">
        <title>Sequencing the genomes of 1000 actinobacteria strains.</title>
        <authorList>
            <person name="Klenk H.-P."/>
        </authorList>
    </citation>
    <scope>NUCLEOTIDE SEQUENCE [LARGE SCALE GENOMIC DNA]</scope>
    <source>
        <strain evidence="3 4">DSM 104006</strain>
    </source>
</reference>
<feature type="domain" description="Acyl-CoA thioesterase-like N-terminal HotDog" evidence="1">
    <location>
        <begin position="28"/>
        <end position="110"/>
    </location>
</feature>